<accession>A0A6J7WFJ6</accession>
<evidence type="ECO:0000313" key="1">
    <source>
        <dbReference type="EMBL" id="CAB4126231.1"/>
    </source>
</evidence>
<gene>
    <name evidence="2" type="ORF">UFOVP153_17</name>
    <name evidence="1" type="ORF">UFOVP69_41</name>
</gene>
<reference evidence="2" key="1">
    <citation type="submission" date="2020-05" db="EMBL/GenBank/DDBJ databases">
        <authorList>
            <person name="Chiriac C."/>
            <person name="Salcher M."/>
            <person name="Ghai R."/>
            <person name="Kavagutti S V."/>
        </authorList>
    </citation>
    <scope>NUCLEOTIDE SEQUENCE</scope>
</reference>
<dbReference type="EMBL" id="LR798204">
    <property type="protein sequence ID" value="CAB5170380.1"/>
    <property type="molecule type" value="Genomic_DNA"/>
</dbReference>
<organism evidence="2">
    <name type="scientific">uncultured Caudovirales phage</name>
    <dbReference type="NCBI Taxonomy" id="2100421"/>
    <lineage>
        <taxon>Viruses</taxon>
        <taxon>Duplodnaviria</taxon>
        <taxon>Heunggongvirae</taxon>
        <taxon>Uroviricota</taxon>
        <taxon>Caudoviricetes</taxon>
        <taxon>Peduoviridae</taxon>
        <taxon>Maltschvirus</taxon>
        <taxon>Maltschvirus maltsch</taxon>
    </lineage>
</organism>
<name>A0A6J7WFJ6_9CAUD</name>
<evidence type="ECO:0000313" key="2">
    <source>
        <dbReference type="EMBL" id="CAB5170380.1"/>
    </source>
</evidence>
<dbReference type="EMBL" id="LR796194">
    <property type="protein sequence ID" value="CAB4126231.1"/>
    <property type="molecule type" value="Genomic_DNA"/>
</dbReference>
<proteinExistence type="predicted"/>
<protein>
    <submittedName>
        <fullName evidence="2">Uncharacterized protein</fullName>
    </submittedName>
</protein>
<sequence>MAEYIVLSRMGYKSKKQGKVYTDSEVEFIKRNFDRMSYRQMAEHLVTPQTNICVFCSKLGLGKKKHIDSSCEDVTEKVDIFDVYACREKTWIV</sequence>